<proteinExistence type="predicted"/>
<dbReference type="Proteomes" id="UP001161580">
    <property type="component" value="Unassembled WGS sequence"/>
</dbReference>
<evidence type="ECO:0000313" key="2">
    <source>
        <dbReference type="EMBL" id="MDI7922112.1"/>
    </source>
</evidence>
<dbReference type="PANTHER" id="PTHR47628:SF1">
    <property type="entry name" value="ALIPHATIC AMIDASE EXPRESSION-REGULATING PROTEIN"/>
    <property type="match status" value="1"/>
</dbReference>
<feature type="region of interest" description="Disordered" evidence="1">
    <location>
        <begin position="337"/>
        <end position="357"/>
    </location>
</feature>
<keyword evidence="3" id="KW-1185">Reference proteome</keyword>
<comment type="caution">
    <text evidence="2">The sequence shown here is derived from an EMBL/GenBank/DDBJ whole genome shotgun (WGS) entry which is preliminary data.</text>
</comment>
<dbReference type="InterPro" id="IPR028082">
    <property type="entry name" value="Peripla_BP_I"/>
</dbReference>
<dbReference type="RefSeq" id="WP_311785879.1">
    <property type="nucleotide sequence ID" value="NZ_JALDYY010000003.1"/>
</dbReference>
<protein>
    <submittedName>
        <fullName evidence="2">Transporter substrate-binding protein</fullName>
    </submittedName>
</protein>
<reference evidence="2" key="1">
    <citation type="submission" date="2022-03" db="EMBL/GenBank/DDBJ databases">
        <title>Fererhizobium litorale gen. nov., sp. nov., isolated from sandy sediments of the Sea of Japan seashore.</title>
        <authorList>
            <person name="Romanenko L."/>
            <person name="Kurilenko V."/>
            <person name="Otstavnykh N."/>
            <person name="Svetashev V."/>
            <person name="Tekutyeva L."/>
            <person name="Isaeva M."/>
            <person name="Mikhailov V."/>
        </authorList>
    </citation>
    <scope>NUCLEOTIDE SEQUENCE</scope>
    <source>
        <strain evidence="2">KMM 9576</strain>
    </source>
</reference>
<organism evidence="2 3">
    <name type="scientific">Ferirhizobium litorale</name>
    <dbReference type="NCBI Taxonomy" id="2927786"/>
    <lineage>
        <taxon>Bacteria</taxon>
        <taxon>Pseudomonadati</taxon>
        <taxon>Pseudomonadota</taxon>
        <taxon>Alphaproteobacteria</taxon>
        <taxon>Hyphomicrobiales</taxon>
        <taxon>Rhizobiaceae</taxon>
        <taxon>Ferirhizobium</taxon>
    </lineage>
</organism>
<name>A0AAE3QAD2_9HYPH</name>
<evidence type="ECO:0000313" key="3">
    <source>
        <dbReference type="Proteomes" id="UP001161580"/>
    </source>
</evidence>
<dbReference type="EMBL" id="JALDYZ010000003">
    <property type="protein sequence ID" value="MDI7922112.1"/>
    <property type="molecule type" value="Genomic_DNA"/>
</dbReference>
<dbReference type="PANTHER" id="PTHR47628">
    <property type="match status" value="1"/>
</dbReference>
<evidence type="ECO:0000256" key="1">
    <source>
        <dbReference type="SAM" id="MobiDB-lite"/>
    </source>
</evidence>
<dbReference type="Pfam" id="PF13433">
    <property type="entry name" value="Peripla_BP_5"/>
    <property type="match status" value="1"/>
</dbReference>
<dbReference type="SUPFAM" id="SSF53822">
    <property type="entry name" value="Periplasmic binding protein-like I"/>
    <property type="match status" value="1"/>
</dbReference>
<gene>
    <name evidence="2" type="ORF">MRS75_08410</name>
</gene>
<dbReference type="AlphaFoldDB" id="A0AAE3QAD2"/>
<accession>A0AAE3QAD2</accession>
<dbReference type="Gene3D" id="3.40.50.2300">
    <property type="match status" value="2"/>
</dbReference>
<sequence length="357" mass="39637">MKRTVDIGVLLSRSGMYAALSRASRDGVFRGVEEVNADPRLDVSFRVTERDPEGRLDRYAPLCREILRGSGARHIFGCITSASRKEVIPELERFDGILWYPVPYEGFEASERVAYMHACPNQHLLPLLDWALPTLGTRAYLVGSNYIWGWEMAQIAREKIAAAGGQILGDRYLPIGDTELDHIIHDIRTLKPSFILNSLVGDSSYAFLARLTELKQETEFAHDVTVLSCNFTECEIDAAGEAAEGLVSAGPWFEPGGGTGGSFHEMARQSVHELALLLHGRPGAEELPLAELLHTALRSGRPTRLDPVHLHARQPAIIARLESGRFNEIKRLPETRADPYLTQRSQPVHTGSRLKVV</sequence>